<sequence length="546" mass="58161">MRPWTIVAAMQPSGLPTNPDFSSQVDAALAAGDVANAVRLSRQAVAAGERDPFLHNLMAWQMVEDGDPRGAELSLVQALAHSPGDPHLLTTLGLALRRQHRLSEALEVFDTAIAVAPGYAVAWLERGFALHQGSSLNMAANSYHRAIALDPGRSQALAGVAAIAAAQGEYASARVFAGRALAIDPGDAVARCAVARCDIAEGAAAGAVAQLRELLAEPALNAENHSAAASLLGDGLARIGETAAAVVAYADAKSKLAAQFPYLVALEGHRQLADRLDQHIVAAGPGPWPVVAAGETRRHAFLLGYQRSGTTLVETILAGIEGVAALEELPTLAASQAAFLKDADGLQRLDSADAATLEPFRRAYWQRVADFGVGANAKLFLDMDPLKTLDLPLIARLFPAAPIIVMRRDPRDVVLSCFSQNFAASPVALAFTSLKDCARHYDAVMRLQASCLARLPNPVLEIRYEELVNDFDAVTRQLCDFLGLPWSEALRDFSTAARGLDVNTASVGQVRKGLFDGGGQWRQFEAEMAPILPILAPWTEKFDYKS</sequence>
<proteinExistence type="predicted"/>
<dbReference type="PROSITE" id="PS50005">
    <property type="entry name" value="TPR"/>
    <property type="match status" value="2"/>
</dbReference>
<dbReference type="PANTHER" id="PTHR12788:SF10">
    <property type="entry name" value="PROTEIN-TYROSINE SULFOTRANSFERASE"/>
    <property type="match status" value="1"/>
</dbReference>
<feature type="repeat" description="TPR" evidence="2">
    <location>
        <begin position="120"/>
        <end position="153"/>
    </location>
</feature>
<reference evidence="3" key="1">
    <citation type="journal article" date="2014" name="Int. J. Syst. Evol. Microbiol.">
        <title>Complete genome sequence of Corynebacterium casei LMG S-19264T (=DSM 44701T), isolated from a smear-ripened cheese.</title>
        <authorList>
            <consortium name="US DOE Joint Genome Institute (JGI-PGF)"/>
            <person name="Walter F."/>
            <person name="Albersmeier A."/>
            <person name="Kalinowski J."/>
            <person name="Ruckert C."/>
        </authorList>
    </citation>
    <scope>NUCLEOTIDE SEQUENCE</scope>
    <source>
        <strain evidence="3">CGMCC 1.15519</strain>
    </source>
</reference>
<keyword evidence="1" id="KW-0808">Transferase</keyword>
<accession>A0A917E4Y5</accession>
<dbReference type="Pfam" id="PF13469">
    <property type="entry name" value="Sulfotransfer_3"/>
    <property type="match status" value="1"/>
</dbReference>
<dbReference type="SUPFAM" id="SSF48452">
    <property type="entry name" value="TPR-like"/>
    <property type="match status" value="1"/>
</dbReference>
<dbReference type="InterPro" id="IPR027417">
    <property type="entry name" value="P-loop_NTPase"/>
</dbReference>
<dbReference type="AlphaFoldDB" id="A0A917E4Y5"/>
<dbReference type="EMBL" id="BMJM01000002">
    <property type="protein sequence ID" value="GGE04825.1"/>
    <property type="molecule type" value="Genomic_DNA"/>
</dbReference>
<dbReference type="SMART" id="SM00028">
    <property type="entry name" value="TPR"/>
    <property type="match status" value="3"/>
</dbReference>
<dbReference type="Pfam" id="PF14559">
    <property type="entry name" value="TPR_19"/>
    <property type="match status" value="1"/>
</dbReference>
<feature type="repeat" description="TPR" evidence="2">
    <location>
        <begin position="86"/>
        <end position="119"/>
    </location>
</feature>
<dbReference type="GO" id="GO:0008476">
    <property type="term" value="F:protein-tyrosine sulfotransferase activity"/>
    <property type="evidence" value="ECO:0007669"/>
    <property type="project" value="InterPro"/>
</dbReference>
<evidence type="ECO:0000313" key="3">
    <source>
        <dbReference type="EMBL" id="GGE04825.1"/>
    </source>
</evidence>
<organism evidence="3 4">
    <name type="scientific">Sandarakinorhabdus glacialis</name>
    <dbReference type="NCBI Taxonomy" id="1614636"/>
    <lineage>
        <taxon>Bacteria</taxon>
        <taxon>Pseudomonadati</taxon>
        <taxon>Pseudomonadota</taxon>
        <taxon>Alphaproteobacteria</taxon>
        <taxon>Sphingomonadales</taxon>
        <taxon>Sphingosinicellaceae</taxon>
        <taxon>Sandarakinorhabdus</taxon>
    </lineage>
</organism>
<keyword evidence="2" id="KW-0802">TPR repeat</keyword>
<gene>
    <name evidence="3" type="ORF">GCM10011529_08970</name>
</gene>
<evidence type="ECO:0000256" key="2">
    <source>
        <dbReference type="PROSITE-ProRule" id="PRU00339"/>
    </source>
</evidence>
<evidence type="ECO:0000313" key="4">
    <source>
        <dbReference type="Proteomes" id="UP000635071"/>
    </source>
</evidence>
<reference evidence="3" key="2">
    <citation type="submission" date="2020-09" db="EMBL/GenBank/DDBJ databases">
        <authorList>
            <person name="Sun Q."/>
            <person name="Zhou Y."/>
        </authorList>
    </citation>
    <scope>NUCLEOTIDE SEQUENCE</scope>
    <source>
        <strain evidence="3">CGMCC 1.15519</strain>
    </source>
</reference>
<keyword evidence="4" id="KW-1185">Reference proteome</keyword>
<comment type="caution">
    <text evidence="3">The sequence shown here is derived from an EMBL/GenBank/DDBJ whole genome shotgun (WGS) entry which is preliminary data.</text>
</comment>
<protein>
    <recommendedName>
        <fullName evidence="5">Sulfotransferase family protein</fullName>
    </recommendedName>
</protein>
<dbReference type="Gene3D" id="1.25.40.10">
    <property type="entry name" value="Tetratricopeptide repeat domain"/>
    <property type="match status" value="1"/>
</dbReference>
<dbReference type="InterPro" id="IPR026634">
    <property type="entry name" value="TPST-like"/>
</dbReference>
<dbReference type="Gene3D" id="3.40.50.300">
    <property type="entry name" value="P-loop containing nucleotide triphosphate hydrolases"/>
    <property type="match status" value="1"/>
</dbReference>
<name>A0A917E4Y5_9SPHN</name>
<dbReference type="PANTHER" id="PTHR12788">
    <property type="entry name" value="PROTEIN-TYROSINE SULFOTRANSFERASE 2"/>
    <property type="match status" value="1"/>
</dbReference>
<evidence type="ECO:0008006" key="5">
    <source>
        <dbReference type="Google" id="ProtNLM"/>
    </source>
</evidence>
<dbReference type="SUPFAM" id="SSF52540">
    <property type="entry name" value="P-loop containing nucleoside triphosphate hydrolases"/>
    <property type="match status" value="1"/>
</dbReference>
<dbReference type="InterPro" id="IPR011990">
    <property type="entry name" value="TPR-like_helical_dom_sf"/>
</dbReference>
<dbReference type="InterPro" id="IPR019734">
    <property type="entry name" value="TPR_rpt"/>
</dbReference>
<evidence type="ECO:0000256" key="1">
    <source>
        <dbReference type="ARBA" id="ARBA00022679"/>
    </source>
</evidence>
<dbReference type="Proteomes" id="UP000635071">
    <property type="component" value="Unassembled WGS sequence"/>
</dbReference>